<dbReference type="NCBIfam" id="NF008805">
    <property type="entry name" value="PRK11824.1"/>
    <property type="match status" value="1"/>
</dbReference>
<dbReference type="PROSITE" id="PS50126">
    <property type="entry name" value="S1"/>
    <property type="match status" value="1"/>
</dbReference>
<dbReference type="EMBL" id="CP031038">
    <property type="protein sequence ID" value="QDZ21521.1"/>
    <property type="molecule type" value="Genomic_DNA"/>
</dbReference>
<dbReference type="GO" id="GO:0003723">
    <property type="term" value="F:RNA binding"/>
    <property type="evidence" value="ECO:0007669"/>
    <property type="project" value="UniProtKB-UniRule"/>
</dbReference>
<dbReference type="InterPro" id="IPR015847">
    <property type="entry name" value="ExoRNase_PH_dom2"/>
</dbReference>
<dbReference type="Gene3D" id="2.40.50.140">
    <property type="entry name" value="Nucleic acid-binding proteins"/>
    <property type="match status" value="1"/>
</dbReference>
<evidence type="ECO:0000256" key="7">
    <source>
        <dbReference type="ARBA" id="ARBA00022695"/>
    </source>
</evidence>
<accession>A0A5B8MMK9</accession>
<dbReference type="InterPro" id="IPR027408">
    <property type="entry name" value="PNPase/RNase_PH_dom_sf"/>
</dbReference>
<keyword evidence="5 13" id="KW-0808">Transferase</keyword>
<dbReference type="GO" id="GO:0004654">
    <property type="term" value="F:polyribonucleotide nucleotidyltransferase activity"/>
    <property type="evidence" value="ECO:0007669"/>
    <property type="project" value="UniProtKB-EC"/>
</dbReference>
<feature type="domain" description="S1 motif" evidence="12">
    <location>
        <begin position="727"/>
        <end position="797"/>
    </location>
</feature>
<keyword evidence="4" id="KW-0698">rRNA processing</keyword>
<dbReference type="GO" id="GO:0009570">
    <property type="term" value="C:chloroplast stroma"/>
    <property type="evidence" value="ECO:0007669"/>
    <property type="project" value="TreeGrafter"/>
</dbReference>
<evidence type="ECO:0000256" key="1">
    <source>
        <dbReference type="ARBA" id="ARBA00007404"/>
    </source>
</evidence>
<dbReference type="SMART" id="SM00322">
    <property type="entry name" value="KH"/>
    <property type="match status" value="1"/>
</dbReference>
<dbReference type="GO" id="GO:0000965">
    <property type="term" value="P:mitochondrial RNA 3'-end processing"/>
    <property type="evidence" value="ECO:0007669"/>
    <property type="project" value="TreeGrafter"/>
</dbReference>
<keyword evidence="7" id="KW-0548">Nucleotidyltransferase</keyword>
<dbReference type="InterPro" id="IPR036345">
    <property type="entry name" value="ExoRNase_PH_dom2_sf"/>
</dbReference>
<dbReference type="GO" id="GO:0006364">
    <property type="term" value="P:rRNA processing"/>
    <property type="evidence" value="ECO:0007669"/>
    <property type="project" value="UniProtKB-KW"/>
</dbReference>
<dbReference type="HAMAP" id="MF_01595">
    <property type="entry name" value="PNPase"/>
    <property type="match status" value="1"/>
</dbReference>
<gene>
    <name evidence="13" type="ORF">A3770_05p40390</name>
</gene>
<evidence type="ECO:0000256" key="5">
    <source>
        <dbReference type="ARBA" id="ARBA00022679"/>
    </source>
</evidence>
<evidence type="ECO:0000256" key="11">
    <source>
        <dbReference type="SAM" id="MobiDB-lite"/>
    </source>
</evidence>
<dbReference type="Pfam" id="PF03725">
    <property type="entry name" value="RNase_PH_C"/>
    <property type="match status" value="1"/>
</dbReference>
<dbReference type="FunFam" id="3.30.230.70:FF:000001">
    <property type="entry name" value="Polyribonucleotide nucleotidyltransferase"/>
    <property type="match status" value="1"/>
</dbReference>
<dbReference type="InterPro" id="IPR020568">
    <property type="entry name" value="Ribosomal_Su5_D2-typ_SF"/>
</dbReference>
<dbReference type="NCBIfam" id="TIGR03591">
    <property type="entry name" value="polynuc_phos"/>
    <property type="match status" value="1"/>
</dbReference>
<evidence type="ECO:0000313" key="13">
    <source>
        <dbReference type="EMBL" id="QDZ21521.1"/>
    </source>
</evidence>
<dbReference type="PANTHER" id="PTHR11252:SF0">
    <property type="entry name" value="POLYRIBONUCLEOTIDE NUCLEOTIDYLTRANSFERASE 1, MITOCHONDRIAL"/>
    <property type="match status" value="1"/>
</dbReference>
<dbReference type="Pfam" id="PF01138">
    <property type="entry name" value="RNase_PH"/>
    <property type="match status" value="2"/>
</dbReference>
<proteinExistence type="inferred from homology"/>
<dbReference type="Gene3D" id="3.30.1370.10">
    <property type="entry name" value="K Homology domain, type 1"/>
    <property type="match status" value="1"/>
</dbReference>
<dbReference type="Pfam" id="PF00575">
    <property type="entry name" value="S1"/>
    <property type="match status" value="1"/>
</dbReference>
<dbReference type="InterPro" id="IPR012162">
    <property type="entry name" value="PNPase"/>
</dbReference>
<dbReference type="EC" id="2.7.7.8" evidence="2"/>
<keyword evidence="8 10" id="KW-0694">RNA-binding</keyword>
<dbReference type="SUPFAM" id="SSF55666">
    <property type="entry name" value="Ribonuclease PH domain 2-like"/>
    <property type="match status" value="2"/>
</dbReference>
<evidence type="ECO:0000256" key="3">
    <source>
        <dbReference type="ARBA" id="ARBA00022490"/>
    </source>
</evidence>
<keyword evidence="3" id="KW-0963">Cytoplasm</keyword>
<feature type="compositionally biased region" description="Basic and acidic residues" evidence="11">
    <location>
        <begin position="833"/>
        <end position="848"/>
    </location>
</feature>
<dbReference type="SUPFAM" id="SSF54211">
    <property type="entry name" value="Ribosomal protein S5 domain 2-like"/>
    <property type="match status" value="2"/>
</dbReference>
<evidence type="ECO:0000259" key="12">
    <source>
        <dbReference type="PROSITE" id="PS50126"/>
    </source>
</evidence>
<dbReference type="SUPFAM" id="SSF54791">
    <property type="entry name" value="Eukaryotic type KH-domain (KH-domain type I)"/>
    <property type="match status" value="1"/>
</dbReference>
<dbReference type="PANTHER" id="PTHR11252">
    <property type="entry name" value="POLYRIBONUCLEOTIDE NUCLEOTIDYLTRANSFERASE"/>
    <property type="match status" value="1"/>
</dbReference>
<dbReference type="GO" id="GO:0005739">
    <property type="term" value="C:mitochondrion"/>
    <property type="evidence" value="ECO:0007669"/>
    <property type="project" value="TreeGrafter"/>
</dbReference>
<evidence type="ECO:0000256" key="4">
    <source>
        <dbReference type="ARBA" id="ARBA00022552"/>
    </source>
</evidence>
<dbReference type="GO" id="GO:0000175">
    <property type="term" value="F:3'-5'-RNA exonuclease activity"/>
    <property type="evidence" value="ECO:0007669"/>
    <property type="project" value="TreeGrafter"/>
</dbReference>
<feature type="region of interest" description="Disordered" evidence="11">
    <location>
        <begin position="801"/>
        <end position="848"/>
    </location>
</feature>
<sequence length="848" mass="90195">MKVVVGGRTGTGKGVRRGGDVRKSYATPCVGGQTTTPRRLLLGAVAARRSSRSTVGVVGSGQRGCRCRSVASEGLGNIPRATQLELEVAGAKGDAAKVVVETGEIGRQAAGAVTVTSGETVVYCTACAEGEPDAFEEGGSTDGQQGGMVPLTVVYSERFSAAGRTAGGYLKRDGRPKDPDVLVSRLVDRPIRPMFQKNWQRDTQVTSWLLSYDGETKPEPLAITAAGVALAISDIPLSAPVAGVRVGMVDGEMVVNPTTSQMAEATLDLLVAGTEEGVLMIEGSADLVASEVVLEAVDVGHKAIRGMCKSISEWAEKVGKPKREVSKVKVDHDSIIATILSEREDELRAALSVPKKQERAEKLTQLKESLRQAYCEGENPLVASLKHYNAVFKQLMSDVVRQMVVQDGVRIDGRGLDDVRPITSRAHVLPRTHGSALFTRGETQAMAVVTLGDEKSAQKMDNVQSTSDNDMKRFYLQYFFPPSSVGETGRVGAPGRRELGHGELAERALSAVIPSLEDFPYTMRVESTITESNGSSSMASVCGGTLALRDAGVPLTTNVAGVAMGLILNQEDGSYVILSDILGNEDALGDMDFKVAGDAENISAVQMDIKVEGITVEIMREALSKAQQARAHILGEMEKCSPPPRNEVSDHAPTIHTIDVDPQFLGMIIGSGGKNVKQLISDFGLTTINCNVDGKPEGTIEIMGTGRAKVLACASHIESMCRVPKEGDVYSQAPVVEILPFGCLVELGPSRQALCHISELANQRIDKVEDVVKEGELLDVKVIEVADGGNKVRVSARHLLPDFVPGKPREGMEGRAGGGGRRGNDRGGGGGRGDGRRRGGNNRDRDRR</sequence>
<dbReference type="InterPro" id="IPR004088">
    <property type="entry name" value="KH_dom_type_1"/>
</dbReference>
<comment type="similarity">
    <text evidence="1">Belongs to the polyribonucleotide nucleotidyltransferase family.</text>
</comment>
<dbReference type="Gene3D" id="3.30.230.70">
    <property type="entry name" value="GHMP Kinase, N-terminal domain"/>
    <property type="match status" value="2"/>
</dbReference>
<dbReference type="InterPro" id="IPR001247">
    <property type="entry name" value="ExoRNase_PH_dom1"/>
</dbReference>
<dbReference type="GO" id="GO:0005829">
    <property type="term" value="C:cytosol"/>
    <property type="evidence" value="ECO:0007669"/>
    <property type="project" value="TreeGrafter"/>
</dbReference>
<dbReference type="InterPro" id="IPR004087">
    <property type="entry name" value="KH_dom"/>
</dbReference>
<dbReference type="CDD" id="cd11364">
    <property type="entry name" value="RNase_PH_PNPase_2"/>
    <property type="match status" value="1"/>
</dbReference>
<dbReference type="GO" id="GO:0008033">
    <property type="term" value="P:tRNA processing"/>
    <property type="evidence" value="ECO:0007669"/>
    <property type="project" value="UniProtKB-KW"/>
</dbReference>
<dbReference type="Pfam" id="PF03726">
    <property type="entry name" value="PNPase"/>
    <property type="match status" value="1"/>
</dbReference>
<dbReference type="CDD" id="cd02393">
    <property type="entry name" value="KH-I_PNPase"/>
    <property type="match status" value="1"/>
</dbReference>
<reference evidence="13 14" key="1">
    <citation type="submission" date="2018-07" db="EMBL/GenBank/DDBJ databases">
        <title>The complete nuclear genome of the prasinophyte Chloropicon primus (CCMP1205).</title>
        <authorList>
            <person name="Pombert J.-F."/>
            <person name="Otis C."/>
            <person name="Turmel M."/>
            <person name="Lemieux C."/>
        </authorList>
    </citation>
    <scope>NUCLEOTIDE SEQUENCE [LARGE SCALE GENOMIC DNA]</scope>
    <source>
        <strain evidence="13 14">CCMP1205</strain>
    </source>
</reference>
<evidence type="ECO:0000256" key="6">
    <source>
        <dbReference type="ARBA" id="ARBA00022694"/>
    </source>
</evidence>
<dbReference type="Pfam" id="PF00013">
    <property type="entry name" value="KH_1"/>
    <property type="match status" value="1"/>
</dbReference>
<feature type="compositionally biased region" description="Gly residues" evidence="11">
    <location>
        <begin position="814"/>
        <end position="832"/>
    </location>
</feature>
<dbReference type="STRING" id="1764295.A0A5B8MMK9"/>
<dbReference type="InterPro" id="IPR003029">
    <property type="entry name" value="S1_domain"/>
</dbReference>
<evidence type="ECO:0000256" key="9">
    <source>
        <dbReference type="ARBA" id="ARBA00031451"/>
    </source>
</evidence>
<dbReference type="FunFam" id="3.30.230.70:FF:000002">
    <property type="entry name" value="Polyribonucleotide nucleotidyltransferase"/>
    <property type="match status" value="1"/>
</dbReference>
<dbReference type="GO" id="GO:0000958">
    <property type="term" value="P:mitochondrial mRNA catabolic process"/>
    <property type="evidence" value="ECO:0007669"/>
    <property type="project" value="TreeGrafter"/>
</dbReference>
<evidence type="ECO:0000313" key="14">
    <source>
        <dbReference type="Proteomes" id="UP000316726"/>
    </source>
</evidence>
<dbReference type="AlphaFoldDB" id="A0A5B8MMK9"/>
<dbReference type="InterPro" id="IPR012340">
    <property type="entry name" value="NA-bd_OB-fold"/>
</dbReference>
<keyword evidence="6" id="KW-0819">tRNA processing</keyword>
<evidence type="ECO:0000256" key="8">
    <source>
        <dbReference type="ARBA" id="ARBA00022884"/>
    </source>
</evidence>
<dbReference type="OrthoDB" id="437922at2759"/>
<dbReference type="Proteomes" id="UP000316726">
    <property type="component" value="Chromosome 5"/>
</dbReference>
<dbReference type="PROSITE" id="PS50084">
    <property type="entry name" value="KH_TYPE_1"/>
    <property type="match status" value="1"/>
</dbReference>
<dbReference type="InterPro" id="IPR015848">
    <property type="entry name" value="PNPase_PH_RNA-bd_bac/org-type"/>
</dbReference>
<organism evidence="13 14">
    <name type="scientific">Chloropicon primus</name>
    <dbReference type="NCBI Taxonomy" id="1764295"/>
    <lineage>
        <taxon>Eukaryota</taxon>
        <taxon>Viridiplantae</taxon>
        <taxon>Chlorophyta</taxon>
        <taxon>Chloropicophyceae</taxon>
        <taxon>Chloropicales</taxon>
        <taxon>Chloropicaceae</taxon>
        <taxon>Chloropicon</taxon>
    </lineage>
</organism>
<name>A0A5B8MMK9_9CHLO</name>
<dbReference type="SMART" id="SM00316">
    <property type="entry name" value="S1"/>
    <property type="match status" value="1"/>
</dbReference>
<evidence type="ECO:0000256" key="10">
    <source>
        <dbReference type="PROSITE-ProRule" id="PRU00117"/>
    </source>
</evidence>
<dbReference type="SUPFAM" id="SSF50249">
    <property type="entry name" value="Nucleic acid-binding proteins"/>
    <property type="match status" value="1"/>
</dbReference>
<dbReference type="InterPro" id="IPR036612">
    <property type="entry name" value="KH_dom_type_1_sf"/>
</dbReference>
<protein>
    <recommendedName>
        <fullName evidence="2">polyribonucleotide nucleotidyltransferase</fullName>
        <ecNumber evidence="2">2.7.7.8</ecNumber>
    </recommendedName>
    <alternativeName>
        <fullName evidence="9">Polynucleotide phosphorylase 1</fullName>
    </alternativeName>
</protein>
<evidence type="ECO:0000256" key="2">
    <source>
        <dbReference type="ARBA" id="ARBA00012416"/>
    </source>
</evidence>
<keyword evidence="14" id="KW-1185">Reference proteome</keyword>